<name>A0A5C5WBD8_9BACT</name>
<dbReference type="EMBL" id="SJPH01000002">
    <property type="protein sequence ID" value="TWT47389.1"/>
    <property type="molecule type" value="Genomic_DNA"/>
</dbReference>
<dbReference type="OrthoDB" id="272790at2"/>
<dbReference type="AlphaFoldDB" id="A0A5C5WBD8"/>
<protein>
    <recommendedName>
        <fullName evidence="4">PEP-CTERM protein-sorting domain-containing protein</fullName>
    </recommendedName>
</protein>
<accession>A0A5C5WBD8</accession>
<evidence type="ECO:0000313" key="2">
    <source>
        <dbReference type="EMBL" id="TWT47389.1"/>
    </source>
</evidence>
<dbReference type="RefSeq" id="WP_146571966.1">
    <property type="nucleotide sequence ID" value="NZ_SJPH01000002.1"/>
</dbReference>
<feature type="chain" id="PRO_5022698480" description="PEP-CTERM protein-sorting domain-containing protein" evidence="1">
    <location>
        <begin position="26"/>
        <end position="268"/>
    </location>
</feature>
<evidence type="ECO:0008006" key="4">
    <source>
        <dbReference type="Google" id="ProtNLM"/>
    </source>
</evidence>
<evidence type="ECO:0000313" key="3">
    <source>
        <dbReference type="Proteomes" id="UP000318995"/>
    </source>
</evidence>
<feature type="signal peptide" evidence="1">
    <location>
        <begin position="1"/>
        <end position="25"/>
    </location>
</feature>
<gene>
    <name evidence="2" type="ORF">Pla111_10030</name>
</gene>
<evidence type="ECO:0000256" key="1">
    <source>
        <dbReference type="SAM" id="SignalP"/>
    </source>
</evidence>
<proteinExistence type="predicted"/>
<reference evidence="2 3" key="1">
    <citation type="submission" date="2019-02" db="EMBL/GenBank/DDBJ databases">
        <title>Deep-cultivation of Planctomycetes and their phenomic and genomic characterization uncovers novel biology.</title>
        <authorList>
            <person name="Wiegand S."/>
            <person name="Jogler M."/>
            <person name="Boedeker C."/>
            <person name="Pinto D."/>
            <person name="Vollmers J."/>
            <person name="Rivas-Marin E."/>
            <person name="Kohn T."/>
            <person name="Peeters S.H."/>
            <person name="Heuer A."/>
            <person name="Rast P."/>
            <person name="Oberbeckmann S."/>
            <person name="Bunk B."/>
            <person name="Jeske O."/>
            <person name="Meyerdierks A."/>
            <person name="Storesund J.E."/>
            <person name="Kallscheuer N."/>
            <person name="Luecker S."/>
            <person name="Lage O.M."/>
            <person name="Pohl T."/>
            <person name="Merkel B.J."/>
            <person name="Hornburger P."/>
            <person name="Mueller R.-W."/>
            <person name="Bruemmer F."/>
            <person name="Labrenz M."/>
            <person name="Spormann A.M."/>
            <person name="Op Den Camp H."/>
            <person name="Overmann J."/>
            <person name="Amann R."/>
            <person name="Jetten M.S.M."/>
            <person name="Mascher T."/>
            <person name="Medema M.H."/>
            <person name="Devos D.P."/>
            <person name="Kaster A.-K."/>
            <person name="Ovreas L."/>
            <person name="Rohde M."/>
            <person name="Galperin M.Y."/>
            <person name="Jogler C."/>
        </authorList>
    </citation>
    <scope>NUCLEOTIDE SEQUENCE [LARGE SCALE GENOMIC DNA]</scope>
    <source>
        <strain evidence="2 3">Pla111</strain>
    </source>
</reference>
<dbReference type="Proteomes" id="UP000318995">
    <property type="component" value="Unassembled WGS sequence"/>
</dbReference>
<sequence length="268" mass="28125" precursor="true">MSKLRLSLSLFTLTLAATLAAPALATPLTEFNAGLLLTDFRFDDALGTPIESTLNSASPAAPFDTDADFASAATNGTGQFDGSGKNNTEFGSVYSDLPTISSGVVYGLFEVSWAFDEQVYDTAQDEEFRLSLIANDPRSTFVTGEIFFTRTSATTVELVGNAVGTGSTDTSVITLGSSGSLLTILKADLDADTLELFYSADGGTTFLAATVGALDPARGVESVRFVLNEDFSNDSLLVERFALSVVPEPAGVALLLAALLMPQGRRRA</sequence>
<organism evidence="2 3">
    <name type="scientific">Botrimarina hoheduenensis</name>
    <dbReference type="NCBI Taxonomy" id="2528000"/>
    <lineage>
        <taxon>Bacteria</taxon>
        <taxon>Pseudomonadati</taxon>
        <taxon>Planctomycetota</taxon>
        <taxon>Planctomycetia</taxon>
        <taxon>Pirellulales</taxon>
        <taxon>Lacipirellulaceae</taxon>
        <taxon>Botrimarina</taxon>
    </lineage>
</organism>
<keyword evidence="1" id="KW-0732">Signal</keyword>
<keyword evidence="3" id="KW-1185">Reference proteome</keyword>
<comment type="caution">
    <text evidence="2">The sequence shown here is derived from an EMBL/GenBank/DDBJ whole genome shotgun (WGS) entry which is preliminary data.</text>
</comment>